<feature type="compositionally biased region" description="Polar residues" evidence="1">
    <location>
        <begin position="272"/>
        <end position="298"/>
    </location>
</feature>
<feature type="region of interest" description="Disordered" evidence="1">
    <location>
        <begin position="272"/>
        <end position="307"/>
    </location>
</feature>
<dbReference type="PANTHER" id="PTHR14614:SF147">
    <property type="entry name" value="S-ADENOSYLMETHIONINE-DEPENDENT METHYLTRANSFERASE OF THE SEVEN BETA-STRAND FAMILY"/>
    <property type="match status" value="1"/>
</dbReference>
<dbReference type="InterPro" id="IPR019410">
    <property type="entry name" value="Methyltransf_16"/>
</dbReference>
<dbReference type="OrthoDB" id="433955at2759"/>
<evidence type="ECO:0000313" key="2">
    <source>
        <dbReference type="EMBL" id="PWN19169.1"/>
    </source>
</evidence>
<dbReference type="SUPFAM" id="SSF53335">
    <property type="entry name" value="S-adenosyl-L-methionine-dependent methyltransferases"/>
    <property type="match status" value="1"/>
</dbReference>
<gene>
    <name evidence="2" type="ORF">BCV69DRAFT_313925</name>
</gene>
<dbReference type="RefSeq" id="XP_025346329.1">
    <property type="nucleotide sequence ID" value="XM_025495071.1"/>
</dbReference>
<sequence length="443" mass="48699">MNGDRGDGSTSSASLIFLPTRDLPPLRPLPASEVIRTCLEKLARAIGLGQERVVRLSLEHLEGSGQCQPVNLSTKEEEEQDHSDGSDSPASADTIESRFAQTWLTRIISSSSLSEGTDLQEKAAEVLAALCGNPASEPERTRFHFGPVQVLIQDSAITSDALGNRTWGAAPLLSQFLLYKFSSSSQETRRLPRKVLELGAGTGLVGLALTALAHELGRSVQVDLTDYHPHVLENLRINALLNEEEWKSKATEESVAVSISRLDWQEVHDSLSTPASSPAKQLYSSTAQTLPSLPSSGNSRHSSSIPSLSPSERYDLLIACDCVYDPLHPSWIRSVAHRHLAPGGVLYLISPLRRTHAREVQAVYEAFPRSRQYKGDVGRDATEVGEGEEEEEERLRIVWERDQVGYDNFGPKGGFDGGGGGIDTERRKGLRTTYRLWEIRRAR</sequence>
<evidence type="ECO:0000313" key="3">
    <source>
        <dbReference type="Proteomes" id="UP000245942"/>
    </source>
</evidence>
<dbReference type="EMBL" id="KZ819332">
    <property type="protein sequence ID" value="PWN19169.1"/>
    <property type="molecule type" value="Genomic_DNA"/>
</dbReference>
<accession>A0A316U1A7</accession>
<name>A0A316U1A7_9BASI</name>
<dbReference type="Proteomes" id="UP000245942">
    <property type="component" value="Unassembled WGS sequence"/>
</dbReference>
<dbReference type="Gene3D" id="3.40.50.150">
    <property type="entry name" value="Vaccinia Virus protein VP39"/>
    <property type="match status" value="1"/>
</dbReference>
<feature type="region of interest" description="Disordered" evidence="1">
    <location>
        <begin position="65"/>
        <end position="92"/>
    </location>
</feature>
<evidence type="ECO:0008006" key="4">
    <source>
        <dbReference type="Google" id="ProtNLM"/>
    </source>
</evidence>
<dbReference type="STRING" id="1684307.A0A316U1A7"/>
<dbReference type="CDD" id="cd02440">
    <property type="entry name" value="AdoMet_MTases"/>
    <property type="match status" value="1"/>
</dbReference>
<proteinExistence type="predicted"/>
<dbReference type="InterPro" id="IPR029063">
    <property type="entry name" value="SAM-dependent_MTases_sf"/>
</dbReference>
<protein>
    <recommendedName>
        <fullName evidence="4">S-adenosyl-L-methionine-dependent methyltransferase</fullName>
    </recommendedName>
</protein>
<organism evidence="2 3">
    <name type="scientific">Pseudomicrostroma glucosiphilum</name>
    <dbReference type="NCBI Taxonomy" id="1684307"/>
    <lineage>
        <taxon>Eukaryota</taxon>
        <taxon>Fungi</taxon>
        <taxon>Dikarya</taxon>
        <taxon>Basidiomycota</taxon>
        <taxon>Ustilaginomycotina</taxon>
        <taxon>Exobasidiomycetes</taxon>
        <taxon>Microstromatales</taxon>
        <taxon>Microstromatales incertae sedis</taxon>
        <taxon>Pseudomicrostroma</taxon>
    </lineage>
</organism>
<dbReference type="Pfam" id="PF10294">
    <property type="entry name" value="Methyltransf_16"/>
    <property type="match status" value="1"/>
</dbReference>
<dbReference type="PANTHER" id="PTHR14614">
    <property type="entry name" value="HEPATOCELLULAR CARCINOMA-ASSOCIATED ANTIGEN"/>
    <property type="match status" value="1"/>
</dbReference>
<evidence type="ECO:0000256" key="1">
    <source>
        <dbReference type="SAM" id="MobiDB-lite"/>
    </source>
</evidence>
<dbReference type="AlphaFoldDB" id="A0A316U1A7"/>
<reference evidence="2 3" key="1">
    <citation type="journal article" date="2018" name="Mol. Biol. Evol.">
        <title>Broad Genomic Sampling Reveals a Smut Pathogenic Ancestry of the Fungal Clade Ustilaginomycotina.</title>
        <authorList>
            <person name="Kijpornyongpan T."/>
            <person name="Mondo S.J."/>
            <person name="Barry K."/>
            <person name="Sandor L."/>
            <person name="Lee J."/>
            <person name="Lipzen A."/>
            <person name="Pangilinan J."/>
            <person name="LaButti K."/>
            <person name="Hainaut M."/>
            <person name="Henrissat B."/>
            <person name="Grigoriev I.V."/>
            <person name="Spatafora J.W."/>
            <person name="Aime M.C."/>
        </authorList>
    </citation>
    <scope>NUCLEOTIDE SEQUENCE [LARGE SCALE GENOMIC DNA]</scope>
    <source>
        <strain evidence="2 3">MCA 4718</strain>
    </source>
</reference>
<dbReference type="GeneID" id="37016805"/>
<dbReference type="GO" id="GO:0008757">
    <property type="term" value="F:S-adenosylmethionine-dependent methyltransferase activity"/>
    <property type="evidence" value="ECO:0007669"/>
    <property type="project" value="UniProtKB-ARBA"/>
</dbReference>
<keyword evidence="3" id="KW-1185">Reference proteome</keyword>